<dbReference type="EMBL" id="LFND01000006">
    <property type="protein sequence ID" value="KMQ60284.1"/>
    <property type="molecule type" value="Genomic_DNA"/>
</dbReference>
<accession>A0A0J7I2V9</accession>
<gene>
    <name evidence="1" type="ORF">ACM46_18955</name>
</gene>
<reference evidence="1 2" key="1">
    <citation type="journal article" date="2013" name="Int. J. Syst. Evol. Microbiol.">
        <title>Chryseobacterium angstadtii sp. nov., isolated from a newt tank.</title>
        <authorList>
            <person name="Kirk K.E."/>
            <person name="Hoffman J.A."/>
            <person name="Smith K.A."/>
            <person name="Strahan B.L."/>
            <person name="Failor K.C."/>
            <person name="Krebs J.E."/>
            <person name="Gale A.N."/>
            <person name="Do T.D."/>
            <person name="Sontag T.C."/>
            <person name="Batties A.M."/>
            <person name="Mistiszyn K."/>
            <person name="Newman J.D."/>
        </authorList>
    </citation>
    <scope>NUCLEOTIDE SEQUENCE [LARGE SCALE GENOMIC DNA]</scope>
    <source>
        <strain evidence="1 2">KM</strain>
    </source>
</reference>
<organism evidence="1 2">
    <name type="scientific">Chryseobacterium angstadtii</name>
    <dbReference type="NCBI Taxonomy" id="558151"/>
    <lineage>
        <taxon>Bacteria</taxon>
        <taxon>Pseudomonadati</taxon>
        <taxon>Bacteroidota</taxon>
        <taxon>Flavobacteriia</taxon>
        <taxon>Flavobacteriales</taxon>
        <taxon>Weeksellaceae</taxon>
        <taxon>Chryseobacterium group</taxon>
        <taxon>Chryseobacterium</taxon>
    </lineage>
</organism>
<dbReference type="Proteomes" id="UP000036261">
    <property type="component" value="Unassembled WGS sequence"/>
</dbReference>
<evidence type="ECO:0000313" key="2">
    <source>
        <dbReference type="Proteomes" id="UP000036261"/>
    </source>
</evidence>
<sequence>MKFTHDEVNLKEFLKFREQKNHQVNFNIIERIDLKLLIRAIFLRNRTQFEKTLLHINIHKEKTVP</sequence>
<evidence type="ECO:0000313" key="1">
    <source>
        <dbReference type="EMBL" id="KMQ60284.1"/>
    </source>
</evidence>
<keyword evidence="2" id="KW-1185">Reference proteome</keyword>
<dbReference type="AlphaFoldDB" id="A0A0J7I2V9"/>
<name>A0A0J7I2V9_9FLAO</name>
<proteinExistence type="predicted"/>
<protein>
    <submittedName>
        <fullName evidence="1">Uncharacterized protein</fullName>
    </submittedName>
</protein>
<dbReference type="PATRIC" id="fig|558151.6.peg.3995"/>
<comment type="caution">
    <text evidence="1">The sequence shown here is derived from an EMBL/GenBank/DDBJ whole genome shotgun (WGS) entry which is preliminary data.</text>
</comment>